<reference evidence="4 5" key="1">
    <citation type="journal article" date="2007" name="Nature">
        <title>Evolution of genes and genomes on the Drosophila phylogeny.</title>
        <authorList>
            <consortium name="Drosophila 12 Genomes Consortium"/>
            <person name="Clark A.G."/>
            <person name="Eisen M.B."/>
            <person name="Smith D.R."/>
            <person name="Bergman C.M."/>
            <person name="Oliver B."/>
            <person name="Markow T.A."/>
            <person name="Kaufman T.C."/>
            <person name="Kellis M."/>
            <person name="Gelbart W."/>
            <person name="Iyer V.N."/>
            <person name="Pollard D.A."/>
            <person name="Sackton T.B."/>
            <person name="Larracuente A.M."/>
            <person name="Singh N.D."/>
            <person name="Abad J.P."/>
            <person name="Abt D.N."/>
            <person name="Adryan B."/>
            <person name="Aguade M."/>
            <person name="Akashi H."/>
            <person name="Anderson W.W."/>
            <person name="Aquadro C.F."/>
            <person name="Ardell D.H."/>
            <person name="Arguello R."/>
            <person name="Artieri C.G."/>
            <person name="Barbash D.A."/>
            <person name="Barker D."/>
            <person name="Barsanti P."/>
            <person name="Batterham P."/>
            <person name="Batzoglou S."/>
            <person name="Begun D."/>
            <person name="Bhutkar A."/>
            <person name="Blanco E."/>
            <person name="Bosak S.A."/>
            <person name="Bradley R.K."/>
            <person name="Brand A.D."/>
            <person name="Brent M.R."/>
            <person name="Brooks A.N."/>
            <person name="Brown R.H."/>
            <person name="Butlin R.K."/>
            <person name="Caggese C."/>
            <person name="Calvi B.R."/>
            <person name="Bernardo de Carvalho A."/>
            <person name="Caspi A."/>
            <person name="Castrezana S."/>
            <person name="Celniker S.E."/>
            <person name="Chang J.L."/>
            <person name="Chapple C."/>
            <person name="Chatterji S."/>
            <person name="Chinwalla A."/>
            <person name="Civetta A."/>
            <person name="Clifton S.W."/>
            <person name="Comeron J.M."/>
            <person name="Costello J.C."/>
            <person name="Coyne J.A."/>
            <person name="Daub J."/>
            <person name="David R.G."/>
            <person name="Delcher A.L."/>
            <person name="Delehaunty K."/>
            <person name="Do C.B."/>
            <person name="Ebling H."/>
            <person name="Edwards K."/>
            <person name="Eickbush T."/>
            <person name="Evans J.D."/>
            <person name="Filipski A."/>
            <person name="Findeiss S."/>
            <person name="Freyhult E."/>
            <person name="Fulton L."/>
            <person name="Fulton R."/>
            <person name="Garcia A.C."/>
            <person name="Gardiner A."/>
            <person name="Garfield D.A."/>
            <person name="Garvin B.E."/>
            <person name="Gibson G."/>
            <person name="Gilbert D."/>
            <person name="Gnerre S."/>
            <person name="Godfrey J."/>
            <person name="Good R."/>
            <person name="Gotea V."/>
            <person name="Gravely B."/>
            <person name="Greenberg A.J."/>
            <person name="Griffiths-Jones S."/>
            <person name="Gross S."/>
            <person name="Guigo R."/>
            <person name="Gustafson E.A."/>
            <person name="Haerty W."/>
            <person name="Hahn M.W."/>
            <person name="Halligan D.L."/>
            <person name="Halpern A.L."/>
            <person name="Halter G.M."/>
            <person name="Han M.V."/>
            <person name="Heger A."/>
            <person name="Hillier L."/>
            <person name="Hinrichs A.S."/>
            <person name="Holmes I."/>
            <person name="Hoskins R.A."/>
            <person name="Hubisz M.J."/>
            <person name="Hultmark D."/>
            <person name="Huntley M.A."/>
            <person name="Jaffe D.B."/>
            <person name="Jagadeeshan S."/>
            <person name="Jeck W.R."/>
            <person name="Johnson J."/>
            <person name="Jones C.D."/>
            <person name="Jordan W.C."/>
            <person name="Karpen G.H."/>
            <person name="Kataoka E."/>
            <person name="Keightley P.D."/>
            <person name="Kheradpour P."/>
            <person name="Kirkness E.F."/>
            <person name="Koerich L.B."/>
            <person name="Kristiansen K."/>
            <person name="Kudrna D."/>
            <person name="Kulathinal R.J."/>
            <person name="Kumar S."/>
            <person name="Kwok R."/>
            <person name="Lander E."/>
            <person name="Langley C.H."/>
            <person name="Lapoint R."/>
            <person name="Lazzaro B.P."/>
            <person name="Lee S.J."/>
            <person name="Levesque L."/>
            <person name="Li R."/>
            <person name="Lin C.F."/>
            <person name="Lin M.F."/>
            <person name="Lindblad-Toh K."/>
            <person name="Llopart A."/>
            <person name="Long M."/>
            <person name="Low L."/>
            <person name="Lozovsky E."/>
            <person name="Lu J."/>
            <person name="Luo M."/>
            <person name="Machado C.A."/>
            <person name="Makalowski W."/>
            <person name="Marzo M."/>
            <person name="Matsuda M."/>
            <person name="Matzkin L."/>
            <person name="McAllister B."/>
            <person name="McBride C.S."/>
            <person name="McKernan B."/>
            <person name="McKernan K."/>
            <person name="Mendez-Lago M."/>
            <person name="Minx P."/>
            <person name="Mollenhauer M.U."/>
            <person name="Montooth K."/>
            <person name="Mount S.M."/>
            <person name="Mu X."/>
            <person name="Myers E."/>
            <person name="Negre B."/>
            <person name="Newfeld S."/>
            <person name="Nielsen R."/>
            <person name="Noor M.A."/>
            <person name="O'Grady P."/>
            <person name="Pachter L."/>
            <person name="Papaceit M."/>
            <person name="Parisi M.J."/>
            <person name="Parisi M."/>
            <person name="Parts L."/>
            <person name="Pedersen J.S."/>
            <person name="Pesole G."/>
            <person name="Phillippy A.M."/>
            <person name="Ponting C.P."/>
            <person name="Pop M."/>
            <person name="Porcelli D."/>
            <person name="Powell J.R."/>
            <person name="Prohaska S."/>
            <person name="Pruitt K."/>
            <person name="Puig M."/>
            <person name="Quesneville H."/>
            <person name="Ram K.R."/>
            <person name="Rand D."/>
            <person name="Rasmussen M.D."/>
            <person name="Reed L.K."/>
            <person name="Reenan R."/>
            <person name="Reily A."/>
            <person name="Remington K.A."/>
            <person name="Rieger T.T."/>
            <person name="Ritchie M.G."/>
            <person name="Robin C."/>
            <person name="Rogers Y.H."/>
            <person name="Rohde C."/>
            <person name="Rozas J."/>
            <person name="Rubenfield M.J."/>
            <person name="Ruiz A."/>
            <person name="Russo S."/>
            <person name="Salzberg S.L."/>
            <person name="Sanchez-Gracia A."/>
            <person name="Saranga D.J."/>
            <person name="Sato H."/>
            <person name="Schaeffer S.W."/>
            <person name="Schatz M.C."/>
            <person name="Schlenke T."/>
            <person name="Schwartz R."/>
            <person name="Segarra C."/>
            <person name="Singh R.S."/>
            <person name="Sirot L."/>
            <person name="Sirota M."/>
            <person name="Sisneros N.B."/>
            <person name="Smith C.D."/>
            <person name="Smith T.F."/>
            <person name="Spieth J."/>
            <person name="Stage D.E."/>
            <person name="Stark A."/>
            <person name="Stephan W."/>
            <person name="Strausberg R.L."/>
            <person name="Strempel S."/>
            <person name="Sturgill D."/>
            <person name="Sutton G."/>
            <person name="Sutton G.G."/>
            <person name="Tao W."/>
            <person name="Teichmann S."/>
            <person name="Tobari Y.N."/>
            <person name="Tomimura Y."/>
            <person name="Tsolas J.M."/>
            <person name="Valente V.L."/>
            <person name="Venter E."/>
            <person name="Venter J.C."/>
            <person name="Vicario S."/>
            <person name="Vieira F.G."/>
            <person name="Vilella A.J."/>
            <person name="Villasante A."/>
            <person name="Walenz B."/>
            <person name="Wang J."/>
            <person name="Wasserman M."/>
            <person name="Watts T."/>
            <person name="Wilson D."/>
            <person name="Wilson R.K."/>
            <person name="Wing R.A."/>
            <person name="Wolfner M.F."/>
            <person name="Wong A."/>
            <person name="Wong G.K."/>
            <person name="Wu C.I."/>
            <person name="Wu G."/>
            <person name="Yamamoto D."/>
            <person name="Yang H.P."/>
            <person name="Yang S.P."/>
            <person name="Yorke J.A."/>
            <person name="Yoshida K."/>
            <person name="Zdobnov E."/>
            <person name="Zhang P."/>
            <person name="Zhang Y."/>
            <person name="Zimin A.V."/>
            <person name="Baldwin J."/>
            <person name="Abdouelleil A."/>
            <person name="Abdulkadir J."/>
            <person name="Abebe A."/>
            <person name="Abera B."/>
            <person name="Abreu J."/>
            <person name="Acer S.C."/>
            <person name="Aftuck L."/>
            <person name="Alexander A."/>
            <person name="An P."/>
            <person name="Anderson E."/>
            <person name="Anderson S."/>
            <person name="Arachi H."/>
            <person name="Azer M."/>
            <person name="Bachantsang P."/>
            <person name="Barry A."/>
            <person name="Bayul T."/>
            <person name="Berlin A."/>
            <person name="Bessette D."/>
            <person name="Bloom T."/>
            <person name="Blye J."/>
            <person name="Boguslavskiy L."/>
            <person name="Bonnet C."/>
            <person name="Boukhgalter B."/>
            <person name="Bourzgui I."/>
            <person name="Brown A."/>
            <person name="Cahill P."/>
            <person name="Channer S."/>
            <person name="Cheshatsang Y."/>
            <person name="Chuda L."/>
            <person name="Citroen M."/>
            <person name="Collymore A."/>
            <person name="Cooke P."/>
            <person name="Costello M."/>
            <person name="D'Aco K."/>
            <person name="Daza R."/>
            <person name="De Haan G."/>
            <person name="DeGray S."/>
            <person name="DeMaso C."/>
            <person name="Dhargay N."/>
            <person name="Dooley K."/>
            <person name="Dooley E."/>
            <person name="Doricent M."/>
            <person name="Dorje P."/>
            <person name="Dorjee K."/>
            <person name="Dupes A."/>
            <person name="Elong R."/>
            <person name="Falk J."/>
            <person name="Farina A."/>
            <person name="Faro S."/>
            <person name="Ferguson D."/>
            <person name="Fisher S."/>
            <person name="Foley C.D."/>
            <person name="Franke A."/>
            <person name="Friedrich D."/>
            <person name="Gadbois L."/>
            <person name="Gearin G."/>
            <person name="Gearin C.R."/>
            <person name="Giannoukos G."/>
            <person name="Goode T."/>
            <person name="Graham J."/>
            <person name="Grandbois E."/>
            <person name="Grewal S."/>
            <person name="Gyaltsen K."/>
            <person name="Hafez N."/>
            <person name="Hagos B."/>
            <person name="Hall J."/>
            <person name="Henson C."/>
            <person name="Hollinger A."/>
            <person name="Honan T."/>
            <person name="Huard M.D."/>
            <person name="Hughes L."/>
            <person name="Hurhula B."/>
            <person name="Husby M.E."/>
            <person name="Kamat A."/>
            <person name="Kanga B."/>
            <person name="Kashin S."/>
            <person name="Khazanovich D."/>
            <person name="Kisner P."/>
            <person name="Lance K."/>
            <person name="Lara M."/>
            <person name="Lee W."/>
            <person name="Lennon N."/>
            <person name="Letendre F."/>
            <person name="LeVine R."/>
            <person name="Lipovsky A."/>
            <person name="Liu X."/>
            <person name="Liu J."/>
            <person name="Liu S."/>
            <person name="Lokyitsang T."/>
            <person name="Lokyitsang Y."/>
            <person name="Lubonja R."/>
            <person name="Lui A."/>
            <person name="MacDonald P."/>
            <person name="Magnisalis V."/>
            <person name="Maru K."/>
            <person name="Matthews C."/>
            <person name="McCusker W."/>
            <person name="McDonough S."/>
            <person name="Mehta T."/>
            <person name="Meldrim J."/>
            <person name="Meneus L."/>
            <person name="Mihai O."/>
            <person name="Mihalev A."/>
            <person name="Mihova T."/>
            <person name="Mittelman R."/>
            <person name="Mlenga V."/>
            <person name="Montmayeur A."/>
            <person name="Mulrain L."/>
            <person name="Navidi A."/>
            <person name="Naylor J."/>
            <person name="Negash T."/>
            <person name="Nguyen T."/>
            <person name="Nguyen N."/>
            <person name="Nicol R."/>
            <person name="Norbu C."/>
            <person name="Norbu N."/>
            <person name="Novod N."/>
            <person name="O'Neill B."/>
            <person name="Osman S."/>
            <person name="Markiewicz E."/>
            <person name="Oyono O.L."/>
            <person name="Patti C."/>
            <person name="Phunkhang P."/>
            <person name="Pierre F."/>
            <person name="Priest M."/>
            <person name="Raghuraman S."/>
            <person name="Rege F."/>
            <person name="Reyes R."/>
            <person name="Rise C."/>
            <person name="Rogov P."/>
            <person name="Ross K."/>
            <person name="Ryan E."/>
            <person name="Settipalli S."/>
            <person name="Shea T."/>
            <person name="Sherpa N."/>
            <person name="Shi L."/>
            <person name="Shih D."/>
            <person name="Sparrow T."/>
            <person name="Spaulding J."/>
            <person name="Stalker J."/>
            <person name="Stange-Thomann N."/>
            <person name="Stavropoulos S."/>
            <person name="Stone C."/>
            <person name="Strader C."/>
            <person name="Tesfaye S."/>
            <person name="Thomson T."/>
            <person name="Thoulutsang Y."/>
            <person name="Thoulutsang D."/>
            <person name="Topham K."/>
            <person name="Topping I."/>
            <person name="Tsamla T."/>
            <person name="Vassiliev H."/>
            <person name="Vo A."/>
            <person name="Wangchuk T."/>
            <person name="Wangdi T."/>
            <person name="Weiand M."/>
            <person name="Wilkinson J."/>
            <person name="Wilson A."/>
            <person name="Yadav S."/>
            <person name="Young G."/>
            <person name="Yu Q."/>
            <person name="Zembek L."/>
            <person name="Zhong D."/>
            <person name="Zimmer A."/>
            <person name="Zwirko Z."/>
            <person name="Jaffe D.B."/>
            <person name="Alvarez P."/>
            <person name="Brockman W."/>
            <person name="Butler J."/>
            <person name="Chin C."/>
            <person name="Gnerre S."/>
            <person name="Grabherr M."/>
            <person name="Kleber M."/>
            <person name="Mauceli E."/>
            <person name="MacCallum I."/>
        </authorList>
    </citation>
    <scope>NUCLEOTIDE SEQUENCE [LARGE SCALE GENOMIC DNA]</scope>
    <source>
        <strain evidence="5">Tucson 15010-1051.87</strain>
    </source>
</reference>
<evidence type="ECO:0000256" key="1">
    <source>
        <dbReference type="ARBA" id="ARBA00004123"/>
    </source>
</evidence>
<evidence type="ECO:0000313" key="4">
    <source>
        <dbReference type="EMBL" id="EDW65649.1"/>
    </source>
</evidence>
<feature type="domain" description="Chromo shadow" evidence="3">
    <location>
        <begin position="27"/>
        <end position="72"/>
    </location>
</feature>
<dbReference type="EMBL" id="CH940651">
    <property type="protein sequence ID" value="EDW65649.1"/>
    <property type="molecule type" value="Genomic_DNA"/>
</dbReference>
<dbReference type="InterPro" id="IPR016197">
    <property type="entry name" value="Chromo-like_dom_sf"/>
</dbReference>
<dbReference type="Gene3D" id="2.40.50.40">
    <property type="match status" value="1"/>
</dbReference>
<protein>
    <submittedName>
        <fullName evidence="4">Heterochromatin protein 1N chromoshadow domain</fullName>
    </submittedName>
</protein>
<accession>B4M1U5</accession>
<name>B4M1U5_DROVI</name>
<dbReference type="AlphaFoldDB" id="B4M1U5"/>
<dbReference type="GO" id="GO:0005634">
    <property type="term" value="C:nucleus"/>
    <property type="evidence" value="ECO:0007669"/>
    <property type="project" value="UniProtKB-SubCell"/>
</dbReference>
<dbReference type="STRING" id="7244.B4M1U5"/>
<dbReference type="GO" id="GO:0005694">
    <property type="term" value="C:chromosome"/>
    <property type="evidence" value="ECO:0007669"/>
    <property type="project" value="UniProtKB-ARBA"/>
</dbReference>
<dbReference type="InParanoid" id="B4M1U5"/>
<evidence type="ECO:0000259" key="3">
    <source>
        <dbReference type="Pfam" id="PF01393"/>
    </source>
</evidence>
<proteinExistence type="predicted"/>
<dbReference type="HOGENOM" id="CLU_2545060_0_0_1"/>
<dbReference type="SUPFAM" id="SSF54160">
    <property type="entry name" value="Chromo domain-like"/>
    <property type="match status" value="1"/>
</dbReference>
<evidence type="ECO:0000256" key="2">
    <source>
        <dbReference type="ARBA" id="ARBA00023242"/>
    </source>
</evidence>
<dbReference type="InterPro" id="IPR008251">
    <property type="entry name" value="Chromo_shadow_dom"/>
</dbReference>
<comment type="subcellular location">
    <subcellularLocation>
        <location evidence="1">Nucleus</location>
    </subcellularLocation>
</comment>
<dbReference type="Pfam" id="PF01393">
    <property type="entry name" value="Chromo_shadow"/>
    <property type="match status" value="1"/>
</dbReference>
<dbReference type="Proteomes" id="UP000008792">
    <property type="component" value="Unassembled WGS sequence"/>
</dbReference>
<evidence type="ECO:0000313" key="5">
    <source>
        <dbReference type="Proteomes" id="UP000008792"/>
    </source>
</evidence>
<dbReference type="PhylomeDB" id="B4M1U5"/>
<organism evidence="4 5">
    <name type="scientific">Drosophila virilis</name>
    <name type="common">Fruit fly</name>
    <dbReference type="NCBI Taxonomy" id="7244"/>
    <lineage>
        <taxon>Eukaryota</taxon>
        <taxon>Metazoa</taxon>
        <taxon>Ecdysozoa</taxon>
        <taxon>Arthropoda</taxon>
        <taxon>Hexapoda</taxon>
        <taxon>Insecta</taxon>
        <taxon>Pterygota</taxon>
        <taxon>Neoptera</taxon>
        <taxon>Endopterygota</taxon>
        <taxon>Diptera</taxon>
        <taxon>Brachycera</taxon>
        <taxon>Muscomorpha</taxon>
        <taxon>Ephydroidea</taxon>
        <taxon>Drosophilidae</taxon>
        <taxon>Drosophila</taxon>
    </lineage>
</organism>
<sequence>MDGPQVAVRLNSKGDVIYGWERGRDLIKICDAFTFKEELWFLVLWEGYEMLEAVPAILLGHNFPLMVIEYCENIVIFEPEQSD</sequence>
<gene>
    <name evidence="4" type="primary">Dvir\HP1Ncsd</name>
    <name evidence="4" type="ORF">Dvir_GJ19376</name>
</gene>
<keyword evidence="5" id="KW-1185">Reference proteome</keyword>
<keyword evidence="2" id="KW-0539">Nucleus</keyword>